<accession>A0A9X1F6M7</accession>
<feature type="chain" id="PRO_5040949951" evidence="4">
    <location>
        <begin position="20"/>
        <end position="428"/>
    </location>
</feature>
<dbReference type="PROSITE" id="PS50293">
    <property type="entry name" value="TPR_REGION"/>
    <property type="match status" value="1"/>
</dbReference>
<feature type="repeat" description="TPR" evidence="3">
    <location>
        <begin position="228"/>
        <end position="261"/>
    </location>
</feature>
<dbReference type="SMART" id="SM00028">
    <property type="entry name" value="TPR"/>
    <property type="match status" value="3"/>
</dbReference>
<evidence type="ECO:0000256" key="1">
    <source>
        <dbReference type="ARBA" id="ARBA00022737"/>
    </source>
</evidence>
<dbReference type="Pfam" id="PF07719">
    <property type="entry name" value="TPR_2"/>
    <property type="match status" value="1"/>
</dbReference>
<keyword evidence="1" id="KW-0677">Repeat</keyword>
<evidence type="ECO:0000313" key="5">
    <source>
        <dbReference type="EMBL" id="MBV7268101.1"/>
    </source>
</evidence>
<organism evidence="5 6">
    <name type="scientific">Winogradskyella luteola</name>
    <dbReference type="NCBI Taxonomy" id="2828330"/>
    <lineage>
        <taxon>Bacteria</taxon>
        <taxon>Pseudomonadati</taxon>
        <taxon>Bacteroidota</taxon>
        <taxon>Flavobacteriia</taxon>
        <taxon>Flavobacteriales</taxon>
        <taxon>Flavobacteriaceae</taxon>
        <taxon>Winogradskyella</taxon>
    </lineage>
</organism>
<evidence type="ECO:0000256" key="2">
    <source>
        <dbReference type="ARBA" id="ARBA00022803"/>
    </source>
</evidence>
<dbReference type="InterPro" id="IPR019734">
    <property type="entry name" value="TPR_rpt"/>
</dbReference>
<dbReference type="EMBL" id="JAGSPD010000002">
    <property type="protein sequence ID" value="MBV7268101.1"/>
    <property type="molecule type" value="Genomic_DNA"/>
</dbReference>
<evidence type="ECO:0000256" key="3">
    <source>
        <dbReference type="PROSITE-ProRule" id="PRU00339"/>
    </source>
</evidence>
<dbReference type="InterPro" id="IPR051012">
    <property type="entry name" value="CellSynth/LPSAsmb/PSIAsmb"/>
</dbReference>
<reference evidence="5" key="1">
    <citation type="submission" date="2021-04" db="EMBL/GenBank/DDBJ databases">
        <authorList>
            <person name="Pira H."/>
            <person name="Risdian C."/>
            <person name="Wink J."/>
        </authorList>
    </citation>
    <scope>NUCLEOTIDE SEQUENCE</scope>
    <source>
        <strain evidence="5">WHY3</strain>
    </source>
</reference>
<dbReference type="InterPro" id="IPR013105">
    <property type="entry name" value="TPR_2"/>
</dbReference>
<evidence type="ECO:0000256" key="4">
    <source>
        <dbReference type="SAM" id="SignalP"/>
    </source>
</evidence>
<comment type="caution">
    <text evidence="5">The sequence shown here is derived from an EMBL/GenBank/DDBJ whole genome shotgun (WGS) entry which is preliminary data.</text>
</comment>
<proteinExistence type="predicted"/>
<dbReference type="PANTHER" id="PTHR45586:SF1">
    <property type="entry name" value="LIPOPOLYSACCHARIDE ASSEMBLY PROTEIN B"/>
    <property type="match status" value="1"/>
</dbReference>
<keyword evidence="4" id="KW-0732">Signal</keyword>
<name>A0A9X1F6M7_9FLAO</name>
<evidence type="ECO:0000313" key="6">
    <source>
        <dbReference type="Proteomes" id="UP001138894"/>
    </source>
</evidence>
<feature type="signal peptide" evidence="4">
    <location>
        <begin position="1"/>
        <end position="19"/>
    </location>
</feature>
<dbReference type="Proteomes" id="UP001138894">
    <property type="component" value="Unassembled WGS sequence"/>
</dbReference>
<dbReference type="PANTHER" id="PTHR45586">
    <property type="entry name" value="TPR REPEAT-CONTAINING PROTEIN PA4667"/>
    <property type="match status" value="1"/>
</dbReference>
<keyword evidence="2 3" id="KW-0802">TPR repeat</keyword>
<dbReference type="RefSeq" id="WP_218544649.1">
    <property type="nucleotide sequence ID" value="NZ_JAGSPD010000002.1"/>
</dbReference>
<keyword evidence="6" id="KW-1185">Reference proteome</keyword>
<sequence length="428" mass="47760">MKKLITLVFVFAVATVSFAQKSEVKAIEKALKNNNFSDAKSAVAAAEALMSNMDDKTKAKFYFLKAQALYANGAGNNAEINTAIATIDELKDLESSIGKLKYTEQVNAMKDRLLKDFLDKANKDIERKDFKSAVNRFETMYKVSPKDTLYLYYAASYSVNDNDYETALKNYNKLKNLGFTGIKMNYIATNLESGEEEVFGDKANRDFAVKTLKTHADPKDQKSTSKKAEIVKNIALIYVSEGEDEKALAAMSDAREENPDDLGLLLSEANVYLKMGNKEKFKTLMEEAVEKDPNNPELLFNLGVISSEAGNTEEAKKYYEKALVLNPNYIEVYNNLAIVALAEESAIIEEMNSLGNSSADNKRYDELKEKRIQLYKNAIPYLEKSLSLVEKVDTITSLINIYSVIGDTEKVKSLKAKKEQLEASSGGN</sequence>
<dbReference type="Pfam" id="PF13181">
    <property type="entry name" value="TPR_8"/>
    <property type="match status" value="1"/>
</dbReference>
<dbReference type="AlphaFoldDB" id="A0A9X1F6M7"/>
<gene>
    <name evidence="5" type="ORF">KCG49_02705</name>
</gene>
<dbReference type="PROSITE" id="PS50005">
    <property type="entry name" value="TPR"/>
    <property type="match status" value="2"/>
</dbReference>
<protein>
    <submittedName>
        <fullName evidence="5">Tetratricopeptide repeat protein</fullName>
    </submittedName>
</protein>
<feature type="repeat" description="TPR" evidence="3">
    <location>
        <begin position="296"/>
        <end position="329"/>
    </location>
</feature>